<feature type="domain" description="EGF-like" evidence="10">
    <location>
        <begin position="419"/>
        <end position="458"/>
    </location>
</feature>
<dbReference type="InterPro" id="IPR051830">
    <property type="entry name" value="NOTCH_homolog"/>
</dbReference>
<feature type="compositionally biased region" description="Basic and acidic residues" evidence="7">
    <location>
        <begin position="105"/>
        <end position="117"/>
    </location>
</feature>
<keyword evidence="4 6" id="KW-1015">Disulfide bond</keyword>
<reference evidence="11" key="2">
    <citation type="submission" date="2024-01" db="EMBL/GenBank/DDBJ databases">
        <authorList>
            <person name="He J."/>
            <person name="Wang M."/>
            <person name="Zheng J."/>
            <person name="Liu Z."/>
        </authorList>
    </citation>
    <scope>NUCLEOTIDE SEQUENCE</scope>
    <source>
        <strain evidence="11">ZL_2023a</strain>
        <tissue evidence="11">Muscle</tissue>
    </source>
</reference>
<dbReference type="InterPro" id="IPR013032">
    <property type="entry name" value="EGF-like_CS"/>
</dbReference>
<feature type="disulfide bond" evidence="6">
    <location>
        <begin position="568"/>
        <end position="577"/>
    </location>
</feature>
<evidence type="ECO:0000313" key="12">
    <source>
        <dbReference type="Proteomes" id="UP001445076"/>
    </source>
</evidence>
<dbReference type="Pfam" id="PF12661">
    <property type="entry name" value="hEGF"/>
    <property type="match status" value="2"/>
</dbReference>
<keyword evidence="5" id="KW-0325">Glycoprotein</keyword>
<feature type="signal peptide" evidence="9">
    <location>
        <begin position="1"/>
        <end position="26"/>
    </location>
</feature>
<evidence type="ECO:0000256" key="4">
    <source>
        <dbReference type="ARBA" id="ARBA00023157"/>
    </source>
</evidence>
<feature type="disulfide bond" evidence="6">
    <location>
        <begin position="490"/>
        <end position="499"/>
    </location>
</feature>
<feature type="disulfide bond" evidence="6">
    <location>
        <begin position="528"/>
        <end position="537"/>
    </location>
</feature>
<dbReference type="PROSITE" id="PS50026">
    <property type="entry name" value="EGF_3"/>
    <property type="match status" value="7"/>
</dbReference>
<dbReference type="Gene3D" id="2.10.25.10">
    <property type="entry name" value="Laminin"/>
    <property type="match status" value="6"/>
</dbReference>
<name>A0AAW0XTA9_CHEQU</name>
<dbReference type="PROSITE" id="PS01187">
    <property type="entry name" value="EGF_CA"/>
    <property type="match status" value="1"/>
</dbReference>
<dbReference type="PROSITE" id="PS01186">
    <property type="entry name" value="EGF_2"/>
    <property type="match status" value="7"/>
</dbReference>
<evidence type="ECO:0000256" key="7">
    <source>
        <dbReference type="SAM" id="MobiDB-lite"/>
    </source>
</evidence>
<evidence type="ECO:0000256" key="3">
    <source>
        <dbReference type="ARBA" id="ARBA00022737"/>
    </source>
</evidence>
<feature type="region of interest" description="Disordered" evidence="7">
    <location>
        <begin position="52"/>
        <end position="145"/>
    </location>
</feature>
<keyword evidence="2 9" id="KW-0732">Signal</keyword>
<keyword evidence="8" id="KW-0472">Membrane</keyword>
<dbReference type="EMBL" id="JARKIK010000014">
    <property type="protein sequence ID" value="KAK8747791.1"/>
    <property type="molecule type" value="Genomic_DNA"/>
</dbReference>
<dbReference type="GO" id="GO:0005509">
    <property type="term" value="F:calcium ion binding"/>
    <property type="evidence" value="ECO:0007669"/>
    <property type="project" value="InterPro"/>
</dbReference>
<dbReference type="Proteomes" id="UP001445076">
    <property type="component" value="Unassembled WGS sequence"/>
</dbReference>
<evidence type="ECO:0000313" key="11">
    <source>
        <dbReference type="EMBL" id="KAK8747791.1"/>
    </source>
</evidence>
<dbReference type="InterPro" id="IPR009030">
    <property type="entry name" value="Growth_fac_rcpt_cys_sf"/>
</dbReference>
<evidence type="ECO:0000256" key="1">
    <source>
        <dbReference type="ARBA" id="ARBA00022536"/>
    </source>
</evidence>
<keyword evidence="8" id="KW-0812">Transmembrane</keyword>
<feature type="domain" description="EGF-like" evidence="10">
    <location>
        <begin position="548"/>
        <end position="578"/>
    </location>
</feature>
<feature type="transmembrane region" description="Helical" evidence="8">
    <location>
        <begin position="736"/>
        <end position="757"/>
    </location>
</feature>
<evidence type="ECO:0000256" key="2">
    <source>
        <dbReference type="ARBA" id="ARBA00022729"/>
    </source>
</evidence>
<gene>
    <name evidence="11" type="ORF">OTU49_016609</name>
</gene>
<evidence type="ECO:0000256" key="6">
    <source>
        <dbReference type="PROSITE-ProRule" id="PRU00076"/>
    </source>
</evidence>
<accession>A0AAW0XTA9</accession>
<protein>
    <recommendedName>
        <fullName evidence="10">EGF-like domain-containing protein</fullName>
    </recommendedName>
</protein>
<dbReference type="PROSITE" id="PS00022">
    <property type="entry name" value="EGF_1"/>
    <property type="match status" value="6"/>
</dbReference>
<feature type="disulfide bond" evidence="6">
    <location>
        <begin position="606"/>
        <end position="615"/>
    </location>
</feature>
<dbReference type="EMBL" id="JARKIK010000014">
    <property type="protein sequence ID" value="KAK8747790.1"/>
    <property type="molecule type" value="Genomic_DNA"/>
</dbReference>
<proteinExistence type="predicted"/>
<dbReference type="PANTHER" id="PTHR24033:SF231">
    <property type="entry name" value="MULTIPLE EPIDERMAL GROWTH FACTOR-LIKE DOMAINS PROTEIN 8"/>
    <property type="match status" value="1"/>
</dbReference>
<dbReference type="FunFam" id="2.10.25.10:FF:000472">
    <property type="entry name" value="Uncharacterized protein, isoform A"/>
    <property type="match status" value="1"/>
</dbReference>
<dbReference type="FunFam" id="2.10.25.10:FF:000095">
    <property type="entry name" value="Notch, isoform B"/>
    <property type="match status" value="2"/>
</dbReference>
<evidence type="ECO:0000259" key="10">
    <source>
        <dbReference type="PROSITE" id="PS50026"/>
    </source>
</evidence>
<feature type="disulfide bond" evidence="6">
    <location>
        <begin position="429"/>
        <end position="446"/>
    </location>
</feature>
<dbReference type="CDD" id="cd00054">
    <property type="entry name" value="EGF_CA"/>
    <property type="match status" value="7"/>
</dbReference>
<feature type="disulfide bond" evidence="6">
    <location>
        <begin position="644"/>
        <end position="653"/>
    </location>
</feature>
<keyword evidence="1 6" id="KW-0245">EGF-like domain</keyword>
<keyword evidence="8" id="KW-1133">Transmembrane helix</keyword>
<feature type="region of interest" description="Disordered" evidence="7">
    <location>
        <begin position="198"/>
        <end position="342"/>
    </location>
</feature>
<feature type="disulfide bond" evidence="6">
    <location>
        <begin position="665"/>
        <end position="682"/>
    </location>
</feature>
<feature type="domain" description="EGF-like" evidence="10">
    <location>
        <begin position="656"/>
        <end position="694"/>
    </location>
</feature>
<dbReference type="SUPFAM" id="SSF57196">
    <property type="entry name" value="EGF/Laminin"/>
    <property type="match status" value="5"/>
</dbReference>
<feature type="chain" id="PRO_5044717496" description="EGF-like domain-containing protein" evidence="9">
    <location>
        <begin position="27"/>
        <end position="841"/>
    </location>
</feature>
<feature type="domain" description="EGF-like" evidence="10">
    <location>
        <begin position="502"/>
        <end position="538"/>
    </location>
</feature>
<comment type="caution">
    <text evidence="6">Lacks conserved residue(s) required for the propagation of feature annotation.</text>
</comment>
<dbReference type="AlphaFoldDB" id="A0AAW0XTA9"/>
<dbReference type="InterPro" id="IPR001881">
    <property type="entry name" value="EGF-like_Ca-bd_dom"/>
</dbReference>
<feature type="domain" description="EGF-like" evidence="10">
    <location>
        <begin position="618"/>
        <end position="654"/>
    </location>
</feature>
<feature type="domain" description="EGF-like" evidence="10">
    <location>
        <begin position="580"/>
        <end position="616"/>
    </location>
</feature>
<feature type="disulfide bond" evidence="6">
    <location>
        <begin position="448"/>
        <end position="457"/>
    </location>
</feature>
<dbReference type="PANTHER" id="PTHR24033">
    <property type="entry name" value="EGF-LIKE DOMAIN-CONTAINING PROTEIN"/>
    <property type="match status" value="1"/>
</dbReference>
<evidence type="ECO:0000256" key="8">
    <source>
        <dbReference type="SAM" id="Phobius"/>
    </source>
</evidence>
<dbReference type="InterPro" id="IPR000742">
    <property type="entry name" value="EGF"/>
</dbReference>
<feature type="compositionally biased region" description="Acidic residues" evidence="7">
    <location>
        <begin position="324"/>
        <end position="338"/>
    </location>
</feature>
<dbReference type="InterPro" id="IPR018097">
    <property type="entry name" value="EGF_Ca-bd_CS"/>
</dbReference>
<comment type="caution">
    <text evidence="11">The sequence shown here is derived from an EMBL/GenBank/DDBJ whole genome shotgun (WGS) entry which is preliminary data.</text>
</comment>
<feature type="compositionally biased region" description="Pro residues" evidence="7">
    <location>
        <begin position="203"/>
        <end position="217"/>
    </location>
</feature>
<feature type="compositionally biased region" description="Polar residues" evidence="7">
    <location>
        <begin position="238"/>
        <end position="277"/>
    </location>
</feature>
<organism evidence="11 12">
    <name type="scientific">Cherax quadricarinatus</name>
    <name type="common">Australian red claw crayfish</name>
    <dbReference type="NCBI Taxonomy" id="27406"/>
    <lineage>
        <taxon>Eukaryota</taxon>
        <taxon>Metazoa</taxon>
        <taxon>Ecdysozoa</taxon>
        <taxon>Arthropoda</taxon>
        <taxon>Crustacea</taxon>
        <taxon>Multicrustacea</taxon>
        <taxon>Malacostraca</taxon>
        <taxon>Eumalacostraca</taxon>
        <taxon>Eucarida</taxon>
        <taxon>Decapoda</taxon>
        <taxon>Pleocyemata</taxon>
        <taxon>Astacidea</taxon>
        <taxon>Parastacoidea</taxon>
        <taxon>Parastacidae</taxon>
        <taxon>Cherax</taxon>
    </lineage>
</organism>
<feature type="domain" description="EGF-like" evidence="10">
    <location>
        <begin position="459"/>
        <end position="500"/>
    </location>
</feature>
<sequence length="841" mass="91557">MVSSSPYSSALLLQLLLLLLGVRTHATLPLEPENSQRRILPPFSPSLELARALGSSPVTPPGGKGSQAPLENPRGGSSRLSTPHMDEQSREDLQAVSADSDTQDTYDRGLMYDRSQDNDDDGVPPRGELPLGEEEREGGCPPSLPQGYIGWRKASKVVRATLPHQVFSSCTPPLRCSVTTTVHRRVFLQGGDRLEVVLKTPPDYTPPPYSTPSPTTTPLPTTTAATPAPRYMDEQGSDTESPLLPSTTQQPTEEPSLASPQEQHPPTMQQSLNNTQLFGGENLPAHPPVLVRRKREGFGWNSPFPLPLATSRRPVRLQLPPQEDSTEEEENVGQEEEFTSSASLKLESNQTASSPLTIWKASVAEWASCSTREGSQVGESGPEGVVTLSPRYLQVGTNYFIGRSSWSSTECFKLQVTVRSAECGEGSLCSGKGTCYTKPEMEHFECQCCPGYMGTHCEEMNACVAEPCLNTGLCVDIQEGHDGDTFQCLCPYGFRGRYCEEETNLCESGPCSNGATCSGNHTSYTCHCTPGWSGPQCSQPSNLVHYCDNDSCAHGVCLETKDGFRCFCEPGYGGDRCEFEYNECESNPCTNGGTCIDQVGGYRCFCGRGYTGIHCEVKYDLCNPDPCPASRVCVDKGNSYSCECLNGFSEDNCGPHTQLCTPNPCDNGGTCWVVPEAHLFFCACRPGFTGTTCQGILQEVHDDAVPEMVGAVGTVEPVPLDVHIPLRMPLNHMKNIYVAIATLASALLIFVLVVGACHCRVNRTYRKCFLKLPRPGKSLSTIRRPRPTSLFEKNRRGDRMGALRLEAEADGAAMPMTSNSNSDAVYYNMDVCDNQELPLIK</sequence>
<dbReference type="PRINTS" id="PR00010">
    <property type="entry name" value="EGFBLOOD"/>
</dbReference>
<reference evidence="11 12" key="1">
    <citation type="journal article" date="2024" name="BMC Genomics">
        <title>Genome assembly of redclaw crayfish (Cherax quadricarinatus) provides insights into its immune adaptation and hypoxia tolerance.</title>
        <authorList>
            <person name="Liu Z."/>
            <person name="Zheng J."/>
            <person name="Li H."/>
            <person name="Fang K."/>
            <person name="Wang S."/>
            <person name="He J."/>
            <person name="Zhou D."/>
            <person name="Weng S."/>
            <person name="Chi M."/>
            <person name="Gu Z."/>
            <person name="He J."/>
            <person name="Li F."/>
            <person name="Wang M."/>
        </authorList>
    </citation>
    <scope>NUCLEOTIDE SEQUENCE [LARGE SCALE GENOMIC DNA]</scope>
    <source>
        <strain evidence="11">ZL_2023a</strain>
    </source>
</reference>
<feature type="compositionally biased region" description="Basic and acidic residues" evidence="7">
    <location>
        <begin position="84"/>
        <end position="93"/>
    </location>
</feature>
<dbReference type="SMART" id="SM00181">
    <property type="entry name" value="EGF"/>
    <property type="match status" value="7"/>
</dbReference>
<keyword evidence="12" id="KW-1185">Reference proteome</keyword>
<dbReference type="InterPro" id="IPR000152">
    <property type="entry name" value="EGF-type_Asp/Asn_hydroxyl_site"/>
</dbReference>
<evidence type="ECO:0000256" key="5">
    <source>
        <dbReference type="ARBA" id="ARBA00023180"/>
    </source>
</evidence>
<feature type="compositionally biased region" description="Low complexity" evidence="7">
    <location>
        <begin position="218"/>
        <end position="229"/>
    </location>
</feature>
<evidence type="ECO:0000256" key="9">
    <source>
        <dbReference type="SAM" id="SignalP"/>
    </source>
</evidence>
<dbReference type="Pfam" id="PF00008">
    <property type="entry name" value="EGF"/>
    <property type="match status" value="3"/>
</dbReference>
<dbReference type="SMART" id="SM00179">
    <property type="entry name" value="EGF_CA"/>
    <property type="match status" value="6"/>
</dbReference>
<dbReference type="SUPFAM" id="SSF57184">
    <property type="entry name" value="Growth factor receptor domain"/>
    <property type="match status" value="1"/>
</dbReference>
<keyword evidence="3" id="KW-0677">Repeat</keyword>
<feature type="disulfide bond" evidence="6">
    <location>
        <begin position="684"/>
        <end position="693"/>
    </location>
</feature>
<dbReference type="PROSITE" id="PS00010">
    <property type="entry name" value="ASX_HYDROXYL"/>
    <property type="match status" value="2"/>
</dbReference>